<evidence type="ECO:0000313" key="3">
    <source>
        <dbReference type="Proteomes" id="UP001341840"/>
    </source>
</evidence>
<proteinExistence type="predicted"/>
<gene>
    <name evidence="2" type="ORF">PIB30_007959</name>
</gene>
<keyword evidence="3" id="KW-1185">Reference proteome</keyword>
<evidence type="ECO:0008006" key="4">
    <source>
        <dbReference type="Google" id="ProtNLM"/>
    </source>
</evidence>
<dbReference type="EMBL" id="JASCZI010090638">
    <property type="protein sequence ID" value="MED6143657.1"/>
    <property type="molecule type" value="Genomic_DNA"/>
</dbReference>
<feature type="signal peptide" evidence="1">
    <location>
        <begin position="1"/>
        <end position="37"/>
    </location>
</feature>
<protein>
    <recommendedName>
        <fullName evidence="4">Secreted protein</fullName>
    </recommendedName>
</protein>
<organism evidence="2 3">
    <name type="scientific">Stylosanthes scabra</name>
    <dbReference type="NCBI Taxonomy" id="79078"/>
    <lineage>
        <taxon>Eukaryota</taxon>
        <taxon>Viridiplantae</taxon>
        <taxon>Streptophyta</taxon>
        <taxon>Embryophyta</taxon>
        <taxon>Tracheophyta</taxon>
        <taxon>Spermatophyta</taxon>
        <taxon>Magnoliopsida</taxon>
        <taxon>eudicotyledons</taxon>
        <taxon>Gunneridae</taxon>
        <taxon>Pentapetalae</taxon>
        <taxon>rosids</taxon>
        <taxon>fabids</taxon>
        <taxon>Fabales</taxon>
        <taxon>Fabaceae</taxon>
        <taxon>Papilionoideae</taxon>
        <taxon>50 kb inversion clade</taxon>
        <taxon>dalbergioids sensu lato</taxon>
        <taxon>Dalbergieae</taxon>
        <taxon>Pterocarpus clade</taxon>
        <taxon>Stylosanthes</taxon>
    </lineage>
</organism>
<comment type="caution">
    <text evidence="2">The sequence shown here is derived from an EMBL/GenBank/DDBJ whole genome shotgun (WGS) entry which is preliminary data.</text>
</comment>
<evidence type="ECO:0000313" key="2">
    <source>
        <dbReference type="EMBL" id="MED6143657.1"/>
    </source>
</evidence>
<feature type="chain" id="PRO_5046747891" description="Secreted protein" evidence="1">
    <location>
        <begin position="38"/>
        <end position="75"/>
    </location>
</feature>
<evidence type="ECO:0000256" key="1">
    <source>
        <dbReference type="SAM" id="SignalP"/>
    </source>
</evidence>
<accession>A0ABU6T4N2</accession>
<reference evidence="2 3" key="1">
    <citation type="journal article" date="2023" name="Plants (Basel)">
        <title>Bridging the Gap: Combining Genomics and Transcriptomics Approaches to Understand Stylosanthes scabra, an Orphan Legume from the Brazilian Caatinga.</title>
        <authorList>
            <person name="Ferreira-Neto J.R.C."/>
            <person name="da Silva M.D."/>
            <person name="Binneck E."/>
            <person name="de Melo N.F."/>
            <person name="da Silva R.H."/>
            <person name="de Melo A.L.T.M."/>
            <person name="Pandolfi V."/>
            <person name="Bustamante F.O."/>
            <person name="Brasileiro-Vidal A.C."/>
            <person name="Benko-Iseppon A.M."/>
        </authorList>
    </citation>
    <scope>NUCLEOTIDE SEQUENCE [LARGE SCALE GENOMIC DNA]</scope>
    <source>
        <tissue evidence="2">Leaves</tissue>
    </source>
</reference>
<keyword evidence="1" id="KW-0732">Signal</keyword>
<name>A0ABU6T4N2_9FABA</name>
<dbReference type="Proteomes" id="UP001341840">
    <property type="component" value="Unassembled WGS sequence"/>
</dbReference>
<sequence>MHLVSAAHHYVLNLWAASHSFWLCVRLFCALPPASQHAPCIFDCPLPDCHFFSVEEMIYSHLNVSVIFSYRDPCA</sequence>